<comment type="caution">
    <text evidence="1">The sequence shown here is derived from an EMBL/GenBank/DDBJ whole genome shotgun (WGS) entry which is preliminary data.</text>
</comment>
<gene>
    <name evidence="1" type="ORF">AVEN_6322_1</name>
</gene>
<reference evidence="1 2" key="1">
    <citation type="journal article" date="2019" name="Sci. Rep.">
        <title>Orb-weaving spider Araneus ventricosus genome elucidates the spidroin gene catalogue.</title>
        <authorList>
            <person name="Kono N."/>
            <person name="Nakamura H."/>
            <person name="Ohtoshi R."/>
            <person name="Moran D.A.P."/>
            <person name="Shinohara A."/>
            <person name="Yoshida Y."/>
            <person name="Fujiwara M."/>
            <person name="Mori M."/>
            <person name="Tomita M."/>
            <person name="Arakawa K."/>
        </authorList>
    </citation>
    <scope>NUCLEOTIDE SEQUENCE [LARGE SCALE GENOMIC DNA]</scope>
</reference>
<proteinExistence type="predicted"/>
<name>A0A4Y2GWF6_ARAVE</name>
<evidence type="ECO:0000313" key="1">
    <source>
        <dbReference type="EMBL" id="GBM57155.1"/>
    </source>
</evidence>
<dbReference type="AlphaFoldDB" id="A0A4Y2GWF6"/>
<sequence length="130" mass="14961">MLSCRERRMKRRLHPERLQQWTICNCLRARQQLLEIGLLLSPRNFIFDSCSCQRNKVRVGIFINLNMVFPFALDTEGPILSRTTPYIMSFVGTQEATSSSLELLDMNIYIGDRFALLGSMSCNIAEGPKR</sequence>
<protein>
    <submittedName>
        <fullName evidence="1">Uncharacterized protein</fullName>
    </submittedName>
</protein>
<dbReference type="EMBL" id="BGPR01001580">
    <property type="protein sequence ID" value="GBM57155.1"/>
    <property type="molecule type" value="Genomic_DNA"/>
</dbReference>
<accession>A0A4Y2GWF6</accession>
<organism evidence="1 2">
    <name type="scientific">Araneus ventricosus</name>
    <name type="common">Orbweaver spider</name>
    <name type="synonym">Epeira ventricosa</name>
    <dbReference type="NCBI Taxonomy" id="182803"/>
    <lineage>
        <taxon>Eukaryota</taxon>
        <taxon>Metazoa</taxon>
        <taxon>Ecdysozoa</taxon>
        <taxon>Arthropoda</taxon>
        <taxon>Chelicerata</taxon>
        <taxon>Arachnida</taxon>
        <taxon>Araneae</taxon>
        <taxon>Araneomorphae</taxon>
        <taxon>Entelegynae</taxon>
        <taxon>Araneoidea</taxon>
        <taxon>Araneidae</taxon>
        <taxon>Araneus</taxon>
    </lineage>
</organism>
<evidence type="ECO:0000313" key="2">
    <source>
        <dbReference type="Proteomes" id="UP000499080"/>
    </source>
</evidence>
<keyword evidence="2" id="KW-1185">Reference proteome</keyword>
<dbReference type="Proteomes" id="UP000499080">
    <property type="component" value="Unassembled WGS sequence"/>
</dbReference>